<dbReference type="GO" id="GO:0003678">
    <property type="term" value="F:DNA helicase activity"/>
    <property type="evidence" value="ECO:0007669"/>
    <property type="project" value="UniProtKB-ARBA"/>
</dbReference>
<evidence type="ECO:0000313" key="4">
    <source>
        <dbReference type="EMBL" id="NBN88341.1"/>
    </source>
</evidence>
<dbReference type="Pfam" id="PF13604">
    <property type="entry name" value="AAA_30"/>
    <property type="match status" value="1"/>
</dbReference>
<evidence type="ECO:0000256" key="2">
    <source>
        <dbReference type="ARBA" id="ARBA00022840"/>
    </source>
</evidence>
<dbReference type="InterPro" id="IPR027785">
    <property type="entry name" value="UvrD-like_helicase_C"/>
</dbReference>
<dbReference type="InterPro" id="IPR050534">
    <property type="entry name" value="Coronavir_polyprotein_1ab"/>
</dbReference>
<dbReference type="AlphaFoldDB" id="A0A964V0D6"/>
<dbReference type="Pfam" id="PF13538">
    <property type="entry name" value="UvrD_C_2"/>
    <property type="match status" value="1"/>
</dbReference>
<dbReference type="PANTHER" id="PTHR43788:SF6">
    <property type="entry name" value="DNA HELICASE B"/>
    <property type="match status" value="1"/>
</dbReference>
<dbReference type="Gene3D" id="2.30.30.780">
    <property type="match status" value="1"/>
</dbReference>
<protein>
    <submittedName>
        <fullName evidence="4">DUF2075 domain-containing protein</fullName>
    </submittedName>
</protein>
<feature type="domain" description="UvrD-like helicase C-terminal" evidence="3">
    <location>
        <begin position="567"/>
        <end position="618"/>
    </location>
</feature>
<dbReference type="EMBL" id="RGET01000095">
    <property type="protein sequence ID" value="NBN88341.1"/>
    <property type="molecule type" value="Genomic_DNA"/>
</dbReference>
<name>A0A964V0D6_9PROT</name>
<sequence>MEDRRKLLQLCNHSATICSGAPTRSLLMPATARTRRWVLPWLPPRRTGLSAAMGPIEDTRWHHGYDRPGRVQAGAAPLTTTATTAMTAPAATEHRPLWLAMEQAGMNAPGTPRDAIAAEILALRDWLDEVFADEIPSQLYNLLTAQSLEAEQAEPPAAAARPATLQLTSDQQAAIEGILEDIAKRGATPVLCGYAGTGKTVTTAALVSRLADLGDRVIVATPTHKARSQVQRALDNCGAHGFEVVTVARLLGLKQVRDNDTGKEVFKPDSSGKNMLNKEHEWDSKLNQLVETTPIDVVIVDETSMLSSDLYDLLLSELDGRPVVFVGDDRQLLPVGEDQVCRAFTEGSSIYRLTEVLRHDGAILNLATATRQMPIGRARFAAAEGGGSRVVAHRNREQWHSALLEMAASREAMSDPDFCRALAYTNKAVDEMNLRIHQRRYGVNAPQFVEGMTCVTVDAIPDPIAKGPLLNSTVDVLIQEARRGPHQFKDAGDLPTDEPWDTWELKVTGDFYLAKTFRVIAKEHEQRWKESLKAIADQAKAASGKDRKELWDLYFYRKDCVGKLQPASALTIHKSQGSTFRHVFLHWSIDGYGSAPTAQQNQLAYVGITRAADSLHVVGDR</sequence>
<gene>
    <name evidence="4" type="ORF">EBV32_04570</name>
</gene>
<dbReference type="GO" id="GO:0005524">
    <property type="term" value="F:ATP binding"/>
    <property type="evidence" value="ECO:0007669"/>
    <property type="project" value="UniProtKB-KW"/>
</dbReference>
<evidence type="ECO:0000313" key="5">
    <source>
        <dbReference type="Proteomes" id="UP000713222"/>
    </source>
</evidence>
<comment type="caution">
    <text evidence="4">The sequence shown here is derived from an EMBL/GenBank/DDBJ whole genome shotgun (WGS) entry which is preliminary data.</text>
</comment>
<evidence type="ECO:0000256" key="1">
    <source>
        <dbReference type="ARBA" id="ARBA00022741"/>
    </source>
</evidence>
<dbReference type="SUPFAM" id="SSF52540">
    <property type="entry name" value="P-loop containing nucleoside triphosphate hydrolases"/>
    <property type="match status" value="1"/>
</dbReference>
<dbReference type="CDD" id="cd18809">
    <property type="entry name" value="SF1_C_RecD"/>
    <property type="match status" value="1"/>
</dbReference>
<evidence type="ECO:0000259" key="3">
    <source>
        <dbReference type="Pfam" id="PF13538"/>
    </source>
</evidence>
<accession>A0A964V0D6</accession>
<dbReference type="Gene3D" id="3.40.50.300">
    <property type="entry name" value="P-loop containing nucleotide triphosphate hydrolases"/>
    <property type="match status" value="2"/>
</dbReference>
<proteinExistence type="predicted"/>
<organism evidence="4 5">
    <name type="scientific">Candidatus Fonsibacter lacus</name>
    <dbReference type="NCBI Taxonomy" id="2576439"/>
    <lineage>
        <taxon>Bacteria</taxon>
        <taxon>Pseudomonadati</taxon>
        <taxon>Pseudomonadota</taxon>
        <taxon>Alphaproteobacteria</taxon>
        <taxon>Candidatus Pelagibacterales</taxon>
        <taxon>Candidatus Pelagibacterales incertae sedis</taxon>
        <taxon>Candidatus Fonsibacter</taxon>
    </lineage>
</organism>
<keyword evidence="2" id="KW-0067">ATP-binding</keyword>
<dbReference type="InterPro" id="IPR027417">
    <property type="entry name" value="P-loop_NTPase"/>
</dbReference>
<dbReference type="Proteomes" id="UP000713222">
    <property type="component" value="Unassembled WGS sequence"/>
</dbReference>
<reference evidence="4" key="1">
    <citation type="submission" date="2018-10" db="EMBL/GenBank/DDBJ databases">
        <title>Iterative Subtractive Binning of Freshwater Chronoseries Metagenomes Recovers Nearly Complete Genomes from over Four Hundred Novel Species.</title>
        <authorList>
            <person name="Rodriguez-R L.M."/>
            <person name="Tsementzi D."/>
            <person name="Luo C."/>
            <person name="Konstantinidis K.T."/>
        </authorList>
    </citation>
    <scope>NUCLEOTIDE SEQUENCE</scope>
    <source>
        <strain evidence="4">WB7_6_001</strain>
    </source>
</reference>
<keyword evidence="1" id="KW-0547">Nucleotide-binding</keyword>
<dbReference type="PANTHER" id="PTHR43788">
    <property type="entry name" value="DNA2/NAM7 HELICASE FAMILY MEMBER"/>
    <property type="match status" value="1"/>
</dbReference>